<evidence type="ECO:0000256" key="2">
    <source>
        <dbReference type="SAM" id="SignalP"/>
    </source>
</evidence>
<sequence length="537" mass="60335">MKNRLFTLLIFAIVCSACQHATKNPSTAKTTSSQLAIISINDVYRINGIDNGETGGLARVRALRKQLEARYEHVLFLHAGDFLHPSFISKQDNGSAMIQTLNMMDGELGQFDHNMLVTWGNHEFDKGRMKHVSVMNQILAQSEFNWIGSNIQWQANSIQSEKMKTHQIMTMGDIKVGVFSFTTGMAHPEYIDSFEDYKSTAEKYVPYLRDQGVDLVIGLTHQWLQDDLAMMELPEAIRPDIIFGGHEHYVQTAQVNDRWVLKADADGASAIVAEITFENGRHHVSPQVIQLDAAFAPDPATLLMTQQLSEANDIQYCAKQGMNDDCLTQVLGTTKNKLMAEETEIRRFETNLGNALADMVLQEFASCEADVVLLNSGSIRLNQNIPAGAAITVKHLEEMFPYPSDLRLIEFDRSSFAAVLNHSISSWTANGHWLQIAGFVFIHNPEEQSVSHVHLNNEKDYPITEQQKIRAVVPYYLISDDTDHDGFTMLNETMLVDCEVNGAQVKALFSDLLKSQQQALNANRDYRICNTVRDSCQ</sequence>
<feature type="domain" description="Calcineurin-like phosphoesterase" evidence="3">
    <location>
        <begin position="38"/>
        <end position="249"/>
    </location>
</feature>
<reference evidence="5 6" key="1">
    <citation type="submission" date="2019-03" db="EMBL/GenBank/DDBJ databases">
        <title>Genomic Encyclopedia of Type Strains, Phase IV (KMG-IV): sequencing the most valuable type-strain genomes for metagenomic binning, comparative biology and taxonomic classification.</title>
        <authorList>
            <person name="Goeker M."/>
        </authorList>
    </citation>
    <scope>NUCLEOTIDE SEQUENCE [LARGE SCALE GENOMIC DNA]</scope>
    <source>
        <strain evidence="5 6">DSM 25488</strain>
    </source>
</reference>
<accession>A0A4R6XRP5</accession>
<dbReference type="InterPro" id="IPR008334">
    <property type="entry name" value="5'-Nucleotdase_C"/>
</dbReference>
<feature type="domain" description="5'-Nucleotidase C-terminal" evidence="4">
    <location>
        <begin position="330"/>
        <end position="491"/>
    </location>
</feature>
<dbReference type="PANTHER" id="PTHR11575:SF24">
    <property type="entry name" value="5'-NUCLEOTIDASE"/>
    <property type="match status" value="1"/>
</dbReference>
<dbReference type="Pfam" id="PF00149">
    <property type="entry name" value="Metallophos"/>
    <property type="match status" value="1"/>
</dbReference>
<proteinExistence type="predicted"/>
<name>A0A4R6XRP5_9GAMM</name>
<feature type="chain" id="PRO_5020215072" evidence="2">
    <location>
        <begin position="22"/>
        <end position="537"/>
    </location>
</feature>
<dbReference type="Gene3D" id="3.90.780.10">
    <property type="entry name" value="5'-Nucleotidase, C-terminal domain"/>
    <property type="match status" value="1"/>
</dbReference>
<dbReference type="GO" id="GO:0008253">
    <property type="term" value="F:5'-nucleotidase activity"/>
    <property type="evidence" value="ECO:0007669"/>
    <property type="project" value="TreeGrafter"/>
</dbReference>
<evidence type="ECO:0000259" key="3">
    <source>
        <dbReference type="Pfam" id="PF00149"/>
    </source>
</evidence>
<dbReference type="InterPro" id="IPR029052">
    <property type="entry name" value="Metallo-depent_PP-like"/>
</dbReference>
<dbReference type="SUPFAM" id="SSF55816">
    <property type="entry name" value="5'-nucleotidase (syn. UDP-sugar hydrolase), C-terminal domain"/>
    <property type="match status" value="1"/>
</dbReference>
<dbReference type="GO" id="GO:0008768">
    <property type="term" value="F:UDP-sugar diphosphatase activity"/>
    <property type="evidence" value="ECO:0007669"/>
    <property type="project" value="TreeGrafter"/>
</dbReference>
<dbReference type="AlphaFoldDB" id="A0A4R6XRP5"/>
<evidence type="ECO:0000259" key="4">
    <source>
        <dbReference type="Pfam" id="PF02872"/>
    </source>
</evidence>
<evidence type="ECO:0000256" key="1">
    <source>
        <dbReference type="ARBA" id="ARBA00022729"/>
    </source>
</evidence>
<dbReference type="Pfam" id="PF02872">
    <property type="entry name" value="5_nucleotid_C"/>
    <property type="match status" value="1"/>
</dbReference>
<dbReference type="InterPro" id="IPR036907">
    <property type="entry name" value="5'-Nucleotdase_C_sf"/>
</dbReference>
<dbReference type="GO" id="GO:0009166">
    <property type="term" value="P:nucleotide catabolic process"/>
    <property type="evidence" value="ECO:0007669"/>
    <property type="project" value="InterPro"/>
</dbReference>
<dbReference type="InterPro" id="IPR004843">
    <property type="entry name" value="Calcineurin-like_PHP"/>
</dbReference>
<evidence type="ECO:0000313" key="5">
    <source>
        <dbReference type="EMBL" id="TDR22575.1"/>
    </source>
</evidence>
<evidence type="ECO:0000313" key="6">
    <source>
        <dbReference type="Proteomes" id="UP000295724"/>
    </source>
</evidence>
<dbReference type="SUPFAM" id="SSF56300">
    <property type="entry name" value="Metallo-dependent phosphatases"/>
    <property type="match status" value="1"/>
</dbReference>
<keyword evidence="6" id="KW-1185">Reference proteome</keyword>
<dbReference type="InterPro" id="IPR006179">
    <property type="entry name" value="5_nucleotidase/apyrase"/>
</dbReference>
<protein>
    <submittedName>
        <fullName evidence="5">2',3'-cyclic-nucleotide 2'-phosphodiesterase (5'-nucleotidase family)</fullName>
    </submittedName>
</protein>
<dbReference type="EMBL" id="SNZB01000002">
    <property type="protein sequence ID" value="TDR22575.1"/>
    <property type="molecule type" value="Genomic_DNA"/>
</dbReference>
<gene>
    <name evidence="5" type="ORF">C8D91_1066</name>
</gene>
<dbReference type="Proteomes" id="UP000295724">
    <property type="component" value="Unassembled WGS sequence"/>
</dbReference>
<dbReference type="RefSeq" id="WP_099019208.1">
    <property type="nucleotide sequence ID" value="NZ_NIHB01000002.1"/>
</dbReference>
<comment type="caution">
    <text evidence="5">The sequence shown here is derived from an EMBL/GenBank/DDBJ whole genome shotgun (WGS) entry which is preliminary data.</text>
</comment>
<organism evidence="5 6">
    <name type="scientific">Marinicella litoralis</name>
    <dbReference type="NCBI Taxonomy" id="644220"/>
    <lineage>
        <taxon>Bacteria</taxon>
        <taxon>Pseudomonadati</taxon>
        <taxon>Pseudomonadota</taxon>
        <taxon>Gammaproteobacteria</taxon>
        <taxon>Lysobacterales</taxon>
        <taxon>Marinicellaceae</taxon>
        <taxon>Marinicella</taxon>
    </lineage>
</organism>
<dbReference type="PANTHER" id="PTHR11575">
    <property type="entry name" value="5'-NUCLEOTIDASE-RELATED"/>
    <property type="match status" value="1"/>
</dbReference>
<feature type="signal peptide" evidence="2">
    <location>
        <begin position="1"/>
        <end position="21"/>
    </location>
</feature>
<dbReference type="OrthoDB" id="9803927at2"/>
<keyword evidence="1 2" id="KW-0732">Signal</keyword>
<dbReference type="GO" id="GO:0030288">
    <property type="term" value="C:outer membrane-bounded periplasmic space"/>
    <property type="evidence" value="ECO:0007669"/>
    <property type="project" value="TreeGrafter"/>
</dbReference>
<dbReference type="Gene3D" id="3.60.21.10">
    <property type="match status" value="1"/>
</dbReference>